<name>A0ABD3K0J8_EUCGL</name>
<evidence type="ECO:0008006" key="4">
    <source>
        <dbReference type="Google" id="ProtNLM"/>
    </source>
</evidence>
<accession>A0ABD3K0J8</accession>
<dbReference type="Proteomes" id="UP001634007">
    <property type="component" value="Unassembled WGS sequence"/>
</dbReference>
<protein>
    <recommendedName>
        <fullName evidence="4">BED-type domain-containing protein</fullName>
    </recommendedName>
</protein>
<evidence type="ECO:0000313" key="2">
    <source>
        <dbReference type="EMBL" id="KAL3733535.1"/>
    </source>
</evidence>
<feature type="compositionally biased region" description="Polar residues" evidence="1">
    <location>
        <begin position="93"/>
        <end position="110"/>
    </location>
</feature>
<keyword evidence="3" id="KW-1185">Reference proteome</keyword>
<sequence length="292" mass="31953">MPREKDPFRGHVTILSPNNRKWRCYCGQKTSGAATRIKAHLAGIAGFVITECEKVDVHVRVGAKVALMAKRRMDSRDRDVSEERIRGNVRAAPTSTSHSPNVEGGTNLQFPQGVPPLTPQSRELMVEMVQERRPIDIANHPLDGATSYYSAPPPPNSSFPNVLLTSFIESLYLETSNAQQNPGAPLLSPNRQLLDKIFQNELQGSILLGPVASDTQLSNIATTNTPQHSSQPIQSDSQRGYGGLSPPRASMDIEPPITSQPFNGPLIVEPLNSPLQIPEDIINTTNPSTFFF</sequence>
<evidence type="ECO:0000256" key="1">
    <source>
        <dbReference type="SAM" id="MobiDB-lite"/>
    </source>
</evidence>
<feature type="region of interest" description="Disordered" evidence="1">
    <location>
        <begin position="221"/>
        <end position="260"/>
    </location>
</feature>
<reference evidence="2 3" key="1">
    <citation type="submission" date="2024-11" db="EMBL/GenBank/DDBJ databases">
        <title>Chromosome-level genome assembly of Eucalyptus globulus Labill. provides insights into its genome evolution.</title>
        <authorList>
            <person name="Li X."/>
        </authorList>
    </citation>
    <scope>NUCLEOTIDE SEQUENCE [LARGE SCALE GENOMIC DNA]</scope>
    <source>
        <strain evidence="2">CL2024</strain>
        <tissue evidence="2">Fresh tender leaves</tissue>
    </source>
</reference>
<comment type="caution">
    <text evidence="2">The sequence shown here is derived from an EMBL/GenBank/DDBJ whole genome shotgun (WGS) entry which is preliminary data.</text>
</comment>
<feature type="region of interest" description="Disordered" evidence="1">
    <location>
        <begin position="88"/>
        <end position="113"/>
    </location>
</feature>
<dbReference type="AlphaFoldDB" id="A0ABD3K0J8"/>
<gene>
    <name evidence="2" type="ORF">ACJRO7_022972</name>
</gene>
<evidence type="ECO:0000313" key="3">
    <source>
        <dbReference type="Proteomes" id="UP001634007"/>
    </source>
</evidence>
<proteinExistence type="predicted"/>
<organism evidence="2 3">
    <name type="scientific">Eucalyptus globulus</name>
    <name type="common">Tasmanian blue gum</name>
    <dbReference type="NCBI Taxonomy" id="34317"/>
    <lineage>
        <taxon>Eukaryota</taxon>
        <taxon>Viridiplantae</taxon>
        <taxon>Streptophyta</taxon>
        <taxon>Embryophyta</taxon>
        <taxon>Tracheophyta</taxon>
        <taxon>Spermatophyta</taxon>
        <taxon>Magnoliopsida</taxon>
        <taxon>eudicotyledons</taxon>
        <taxon>Gunneridae</taxon>
        <taxon>Pentapetalae</taxon>
        <taxon>rosids</taxon>
        <taxon>malvids</taxon>
        <taxon>Myrtales</taxon>
        <taxon>Myrtaceae</taxon>
        <taxon>Myrtoideae</taxon>
        <taxon>Eucalypteae</taxon>
        <taxon>Eucalyptus</taxon>
    </lineage>
</organism>
<dbReference type="EMBL" id="JBJKBG010000006">
    <property type="protein sequence ID" value="KAL3733535.1"/>
    <property type="molecule type" value="Genomic_DNA"/>
</dbReference>
<feature type="compositionally biased region" description="Polar residues" evidence="1">
    <location>
        <begin position="221"/>
        <end position="238"/>
    </location>
</feature>